<dbReference type="AlphaFoldDB" id="A0A0H5SIA5"/>
<dbReference type="InterPro" id="IPR009695">
    <property type="entry name" value="Diacylglyc_glucosyltr_N"/>
</dbReference>
<evidence type="ECO:0000256" key="4">
    <source>
        <dbReference type="SAM" id="Phobius"/>
    </source>
</evidence>
<dbReference type="OrthoDB" id="9815663at2"/>
<evidence type="ECO:0000256" key="3">
    <source>
        <dbReference type="ARBA" id="ARBA00022679"/>
    </source>
</evidence>
<evidence type="ECO:0000259" key="5">
    <source>
        <dbReference type="Pfam" id="PF06925"/>
    </source>
</evidence>
<keyword evidence="2" id="KW-0328">Glycosyltransferase</keyword>
<keyword evidence="4" id="KW-0812">Transmembrane</keyword>
<keyword evidence="4" id="KW-1133">Transmembrane helix</keyword>
<dbReference type="GO" id="GO:0009247">
    <property type="term" value="P:glycolipid biosynthetic process"/>
    <property type="evidence" value="ECO:0007669"/>
    <property type="project" value="InterPro"/>
</dbReference>
<dbReference type="InterPro" id="IPR050519">
    <property type="entry name" value="Glycosyltransf_28_UgtP"/>
</dbReference>
<organism evidence="6 7">
    <name type="scientific">Herbinix hemicellulosilytica</name>
    <dbReference type="NCBI Taxonomy" id="1564487"/>
    <lineage>
        <taxon>Bacteria</taxon>
        <taxon>Bacillati</taxon>
        <taxon>Bacillota</taxon>
        <taxon>Clostridia</taxon>
        <taxon>Lachnospirales</taxon>
        <taxon>Lachnospiraceae</taxon>
        <taxon>Herbinix</taxon>
    </lineage>
</organism>
<feature type="transmembrane region" description="Helical" evidence="4">
    <location>
        <begin position="50"/>
        <end position="70"/>
    </location>
</feature>
<evidence type="ECO:0000256" key="2">
    <source>
        <dbReference type="ARBA" id="ARBA00022676"/>
    </source>
</evidence>
<dbReference type="Proteomes" id="UP000236497">
    <property type="component" value="Unassembled WGS sequence"/>
</dbReference>
<dbReference type="EMBL" id="CVTD020000015">
    <property type="protein sequence ID" value="CRZ34516.1"/>
    <property type="molecule type" value="Genomic_DNA"/>
</dbReference>
<dbReference type="RefSeq" id="WP_103202618.1">
    <property type="nucleotide sequence ID" value="NZ_CVTD020000015.1"/>
</dbReference>
<dbReference type="SUPFAM" id="SSF53756">
    <property type="entry name" value="UDP-Glycosyltransferase/glycogen phosphorylase"/>
    <property type="match status" value="1"/>
</dbReference>
<gene>
    <name evidence="6" type="ORF">HHT355_1314</name>
</gene>
<evidence type="ECO:0000313" key="6">
    <source>
        <dbReference type="EMBL" id="CRZ34516.1"/>
    </source>
</evidence>
<dbReference type="Gene3D" id="3.40.50.2000">
    <property type="entry name" value="Glycogen Phosphorylase B"/>
    <property type="match status" value="1"/>
</dbReference>
<dbReference type="Pfam" id="PF06925">
    <property type="entry name" value="MGDG_synth"/>
    <property type="match status" value="1"/>
</dbReference>
<comment type="similarity">
    <text evidence="1">Belongs to the glycosyltransferase 28 family.</text>
</comment>
<protein>
    <recommendedName>
        <fullName evidence="5">Diacylglycerol glucosyltransferase N-terminal domain-containing protein</fullName>
    </recommendedName>
</protein>
<keyword evidence="4" id="KW-0472">Membrane</keyword>
<dbReference type="PANTHER" id="PTHR43025">
    <property type="entry name" value="MONOGALACTOSYLDIACYLGLYCEROL SYNTHASE"/>
    <property type="match status" value="1"/>
</dbReference>
<dbReference type="GO" id="GO:0016758">
    <property type="term" value="F:hexosyltransferase activity"/>
    <property type="evidence" value="ECO:0007669"/>
    <property type="project" value="InterPro"/>
</dbReference>
<dbReference type="GO" id="GO:0016020">
    <property type="term" value="C:membrane"/>
    <property type="evidence" value="ECO:0007669"/>
    <property type="project" value="GOC"/>
</dbReference>
<reference evidence="6 7" key="1">
    <citation type="submission" date="2015-06" db="EMBL/GenBank/DDBJ databases">
        <authorList>
            <person name="Wibberg Daniel"/>
        </authorList>
    </citation>
    <scope>NUCLEOTIDE SEQUENCE [LARGE SCALE GENOMIC DNA]</scope>
    <source>
        <strain evidence="6 7">T3/55T</strain>
    </source>
</reference>
<accession>A0A0H5SIA5</accession>
<feature type="domain" description="Diacylglycerol glucosyltransferase N-terminal" evidence="5">
    <location>
        <begin position="14"/>
        <end position="178"/>
    </location>
</feature>
<dbReference type="PANTHER" id="PTHR43025:SF3">
    <property type="entry name" value="MONOGALACTOSYLDIACYLGLYCEROL SYNTHASE 1, CHLOROPLASTIC"/>
    <property type="match status" value="1"/>
</dbReference>
<evidence type="ECO:0000256" key="1">
    <source>
        <dbReference type="ARBA" id="ARBA00006962"/>
    </source>
</evidence>
<name>A0A0H5SIA5_HERHM</name>
<evidence type="ECO:0000313" key="7">
    <source>
        <dbReference type="Proteomes" id="UP000236497"/>
    </source>
</evidence>
<sequence>MKVLILSCDTGGGHNSAAIAIYEYLKKVNVECQMLDALTLKSRQTSKRAASAYISVINIPFLFGIIYSAGSLLSNPKVKSPVYYLNRSYRKQLQDYINTNGFDTVITTHLFPAEALTALKREKSINAKTIAVNTDYTCIPFWEETELDYYIIPHEDLMDEFIRRGIPKEKLLPFGIPVNPDFYAKLPKQEARRKFCEIYNVKFDPSKPWYMIMSGSMGYGKVHQLVNAIINMHYTGVNIVVICGTNQKLKSKLEADYGDFDNVAICGYCKNVPLIMDACDVLFTKPGGLSSTEAAVKNIPIIHTAPIPGCETKNARFFNKRNMSYSSKNIQNQLIAALKMCGDDSYRNQIIEAQSRNISRNTLDKIYMFLTDLKRKEGMIV</sequence>
<keyword evidence="7" id="KW-1185">Reference proteome</keyword>
<keyword evidence="3" id="KW-0808">Transferase</keyword>
<proteinExistence type="inferred from homology"/>